<dbReference type="PANTHER" id="PTHR38600">
    <property type="entry name" value="TRANSCRIPTIONAL REGULATORY PROTEIN"/>
    <property type="match status" value="1"/>
</dbReference>
<sequence length="223" mass="25540">MPVPPQEEGTTRRQLLQLLRTEGDRSILELSKALGITEMGVRRHIQTLERDGFIQSSLFRQAMGRPSYRYSLTELADDLFPKNYPHLTLDLLAELEEQDGGSEMVDKLFDGRRGKLEAKYRERMTDKSLGERVAELASIQNAGGYMADWELEPDGTYKLYERNCPIAQVANRYRQACRCEERLFRDLLGADVERTECFADGGQRCTYAIRPDPQRAEAARIAE</sequence>
<evidence type="ECO:0000256" key="1">
    <source>
        <dbReference type="ARBA" id="ARBA00023125"/>
    </source>
</evidence>
<proteinExistence type="predicted"/>
<dbReference type="Proteomes" id="UP000553776">
    <property type="component" value="Unassembled WGS sequence"/>
</dbReference>
<dbReference type="RefSeq" id="WP_185134647.1">
    <property type="nucleotide sequence ID" value="NZ_JACJVR010000013.1"/>
</dbReference>
<comment type="caution">
    <text evidence="2">The sequence shown here is derived from an EMBL/GenBank/DDBJ whole genome shotgun (WGS) entry which is preliminary data.</text>
</comment>
<dbReference type="EMBL" id="JACJVR010000013">
    <property type="protein sequence ID" value="MBB6690615.1"/>
    <property type="molecule type" value="Genomic_DNA"/>
</dbReference>
<keyword evidence="3" id="KW-1185">Reference proteome</keyword>
<dbReference type="Pfam" id="PF13412">
    <property type="entry name" value="HTH_24"/>
    <property type="match status" value="1"/>
</dbReference>
<evidence type="ECO:0000313" key="3">
    <source>
        <dbReference type="Proteomes" id="UP000553776"/>
    </source>
</evidence>
<dbReference type="AlphaFoldDB" id="A0A841TR34"/>
<accession>A0A841TR34</accession>
<dbReference type="InterPro" id="IPR036388">
    <property type="entry name" value="WH-like_DNA-bd_sf"/>
</dbReference>
<dbReference type="CDD" id="cd00090">
    <property type="entry name" value="HTH_ARSR"/>
    <property type="match status" value="1"/>
</dbReference>
<dbReference type="SUPFAM" id="SSF46785">
    <property type="entry name" value="Winged helix' DNA-binding domain"/>
    <property type="match status" value="1"/>
</dbReference>
<dbReference type="Gene3D" id="1.10.10.10">
    <property type="entry name" value="Winged helix-like DNA-binding domain superfamily/Winged helix DNA-binding domain"/>
    <property type="match status" value="1"/>
</dbReference>
<dbReference type="InterPro" id="IPR036390">
    <property type="entry name" value="WH_DNA-bd_sf"/>
</dbReference>
<reference evidence="2 3" key="1">
    <citation type="submission" date="2020-08" db="EMBL/GenBank/DDBJ databases">
        <title>Cohnella phylogeny.</title>
        <authorList>
            <person name="Dunlap C."/>
        </authorList>
    </citation>
    <scope>NUCLEOTIDE SEQUENCE [LARGE SCALE GENOMIC DNA]</scope>
    <source>
        <strain evidence="2 3">DSM 25239</strain>
    </source>
</reference>
<evidence type="ECO:0000313" key="2">
    <source>
        <dbReference type="EMBL" id="MBB6690615.1"/>
    </source>
</evidence>
<name>A0A841TR34_9BACL</name>
<keyword evidence="1" id="KW-0238">DNA-binding</keyword>
<gene>
    <name evidence="2" type="ORF">H7B90_04280</name>
</gene>
<organism evidence="2 3">
    <name type="scientific">Cohnella xylanilytica</name>
    <dbReference type="NCBI Taxonomy" id="557555"/>
    <lineage>
        <taxon>Bacteria</taxon>
        <taxon>Bacillati</taxon>
        <taxon>Bacillota</taxon>
        <taxon>Bacilli</taxon>
        <taxon>Bacillales</taxon>
        <taxon>Paenibacillaceae</taxon>
        <taxon>Cohnella</taxon>
    </lineage>
</organism>
<protein>
    <submittedName>
        <fullName evidence="2">Transcriptional regulator</fullName>
    </submittedName>
</protein>
<dbReference type="InterPro" id="IPR011991">
    <property type="entry name" value="ArsR-like_HTH"/>
</dbReference>
<dbReference type="PANTHER" id="PTHR38600:SF1">
    <property type="entry name" value="TRANSCRIPTIONAL REGULATORY PROTEIN"/>
    <property type="match status" value="1"/>
</dbReference>
<dbReference type="GO" id="GO:0003677">
    <property type="term" value="F:DNA binding"/>
    <property type="evidence" value="ECO:0007669"/>
    <property type="project" value="UniProtKB-KW"/>
</dbReference>